<feature type="compositionally biased region" description="Polar residues" evidence="1">
    <location>
        <begin position="95"/>
        <end position="109"/>
    </location>
</feature>
<evidence type="ECO:0000256" key="1">
    <source>
        <dbReference type="SAM" id="MobiDB-lite"/>
    </source>
</evidence>
<accession>A0A8X6WJ36</accession>
<organism evidence="2 3">
    <name type="scientific">Trichonephila clavipes</name>
    <name type="common">Golden silk orbweaver</name>
    <name type="synonym">Nephila clavipes</name>
    <dbReference type="NCBI Taxonomy" id="2585209"/>
    <lineage>
        <taxon>Eukaryota</taxon>
        <taxon>Metazoa</taxon>
        <taxon>Ecdysozoa</taxon>
        <taxon>Arthropoda</taxon>
        <taxon>Chelicerata</taxon>
        <taxon>Arachnida</taxon>
        <taxon>Araneae</taxon>
        <taxon>Araneomorphae</taxon>
        <taxon>Entelegynae</taxon>
        <taxon>Araneoidea</taxon>
        <taxon>Nephilidae</taxon>
        <taxon>Trichonephila</taxon>
    </lineage>
</organism>
<protein>
    <submittedName>
        <fullName evidence="2">Uncharacterized protein</fullName>
    </submittedName>
</protein>
<dbReference type="AlphaFoldDB" id="A0A8X6WJ36"/>
<dbReference type="EMBL" id="BMAU01021435">
    <property type="protein sequence ID" value="GFY36008.1"/>
    <property type="molecule type" value="Genomic_DNA"/>
</dbReference>
<sequence length="109" mass="12523">MWILVHPEDDFLHCASLFKTSPPALKYNKKCDIESSKEFFSEKSKESWEDFVCPLAKTARPASPTKTTEPVETSNNFDQLRQDVEQQQQPDNTHETTPNQTSISNYAQN</sequence>
<keyword evidence="3" id="KW-1185">Reference proteome</keyword>
<feature type="compositionally biased region" description="Polar residues" evidence="1">
    <location>
        <begin position="64"/>
        <end position="77"/>
    </location>
</feature>
<evidence type="ECO:0000313" key="3">
    <source>
        <dbReference type="Proteomes" id="UP000887159"/>
    </source>
</evidence>
<gene>
    <name evidence="2" type="ORF">TNCV_4843801</name>
</gene>
<reference evidence="2" key="1">
    <citation type="submission" date="2020-08" db="EMBL/GenBank/DDBJ databases">
        <title>Multicomponent nature underlies the extraordinary mechanical properties of spider dragline silk.</title>
        <authorList>
            <person name="Kono N."/>
            <person name="Nakamura H."/>
            <person name="Mori M."/>
            <person name="Yoshida Y."/>
            <person name="Ohtoshi R."/>
            <person name="Malay A.D."/>
            <person name="Moran D.A.P."/>
            <person name="Tomita M."/>
            <person name="Numata K."/>
            <person name="Arakawa K."/>
        </authorList>
    </citation>
    <scope>NUCLEOTIDE SEQUENCE</scope>
</reference>
<dbReference type="Proteomes" id="UP000887159">
    <property type="component" value="Unassembled WGS sequence"/>
</dbReference>
<evidence type="ECO:0000313" key="2">
    <source>
        <dbReference type="EMBL" id="GFY36008.1"/>
    </source>
</evidence>
<comment type="caution">
    <text evidence="2">The sequence shown here is derived from an EMBL/GenBank/DDBJ whole genome shotgun (WGS) entry which is preliminary data.</text>
</comment>
<feature type="region of interest" description="Disordered" evidence="1">
    <location>
        <begin position="59"/>
        <end position="109"/>
    </location>
</feature>
<proteinExistence type="predicted"/>
<name>A0A8X6WJ36_TRICX</name>